<gene>
    <name evidence="3" type="ORF">MFIFM68171_03596</name>
</gene>
<protein>
    <recommendedName>
        <fullName evidence="5">Counting factor 60</fullName>
    </recommendedName>
</protein>
<evidence type="ECO:0008006" key="5">
    <source>
        <dbReference type="Google" id="ProtNLM"/>
    </source>
</evidence>
<reference evidence="3 4" key="1">
    <citation type="submission" date="2024-09" db="EMBL/GenBank/DDBJ databases">
        <title>Itraconazole resistance in Madurella fahalii resulting from another homologue of gene encoding cytochrome P450 14-alpha sterol demethylase (CYP51).</title>
        <authorList>
            <person name="Yoshioka I."/>
            <person name="Fahal A.H."/>
            <person name="Kaneko S."/>
            <person name="Yaguchi T."/>
        </authorList>
    </citation>
    <scope>NUCLEOTIDE SEQUENCE [LARGE SCALE GENOMIC DNA]</scope>
    <source>
        <strain evidence="3 4">IFM 68171</strain>
    </source>
</reference>
<comment type="caution">
    <text evidence="3">The sequence shown here is derived from an EMBL/GenBank/DDBJ whole genome shotgun (WGS) entry which is preliminary data.</text>
</comment>
<dbReference type="InterPro" id="IPR050645">
    <property type="entry name" value="Histidine_acid_phosphatase"/>
</dbReference>
<keyword evidence="2" id="KW-0812">Transmembrane</keyword>
<organism evidence="3 4">
    <name type="scientific">Madurella fahalii</name>
    <dbReference type="NCBI Taxonomy" id="1157608"/>
    <lineage>
        <taxon>Eukaryota</taxon>
        <taxon>Fungi</taxon>
        <taxon>Dikarya</taxon>
        <taxon>Ascomycota</taxon>
        <taxon>Pezizomycotina</taxon>
        <taxon>Sordariomycetes</taxon>
        <taxon>Sordariomycetidae</taxon>
        <taxon>Sordariales</taxon>
        <taxon>Sordariales incertae sedis</taxon>
        <taxon>Madurella</taxon>
    </lineage>
</organism>
<feature type="compositionally biased region" description="Gly residues" evidence="1">
    <location>
        <begin position="374"/>
        <end position="394"/>
    </location>
</feature>
<dbReference type="PANTHER" id="PTHR11567:SF195">
    <property type="entry name" value="ACID PHOSPHATASE, PUTATIVE (AFU_ORTHOLOGUE AFUA_3G14570)-RELATED"/>
    <property type="match status" value="1"/>
</dbReference>
<name>A0ABQ0G6J5_9PEZI</name>
<feature type="transmembrane region" description="Helical" evidence="2">
    <location>
        <begin position="21"/>
        <end position="38"/>
    </location>
</feature>
<feature type="region of interest" description="Disordered" evidence="1">
    <location>
        <begin position="371"/>
        <end position="394"/>
    </location>
</feature>
<dbReference type="SUPFAM" id="SSF53254">
    <property type="entry name" value="Phosphoglycerate mutase-like"/>
    <property type="match status" value="1"/>
</dbReference>
<keyword evidence="2" id="KW-0472">Membrane</keyword>
<evidence type="ECO:0000313" key="3">
    <source>
        <dbReference type="EMBL" id="GAB1313386.1"/>
    </source>
</evidence>
<dbReference type="InterPro" id="IPR029033">
    <property type="entry name" value="His_PPase_superfam"/>
</dbReference>
<dbReference type="Gene3D" id="3.40.50.1240">
    <property type="entry name" value="Phosphoglycerate mutase-like"/>
    <property type="match status" value="1"/>
</dbReference>
<dbReference type="GeneID" id="98174340"/>
<evidence type="ECO:0000256" key="1">
    <source>
        <dbReference type="SAM" id="MobiDB-lite"/>
    </source>
</evidence>
<dbReference type="PANTHER" id="PTHR11567">
    <property type="entry name" value="ACID PHOSPHATASE-RELATED"/>
    <property type="match status" value="1"/>
</dbReference>
<sequence>MDSSRQALRRQLPPHRWVCSYATGIAIFLALALLLQLFKEELSIMLTRGRQMLLAFASVGLSQNSVDGDGSVDLSWHPPKQTQINNLTAVLTGEGVYGFIYNSSNTPDERYGVYNWCNMPHVRRQEYVKAPPEYELVYVELIHRHHKRTPYASNAFPVEPYPWDCDDQALYYYGEPFDDHTQKATPAYWKGYTSPTNPFTPSGWRGTCQFPQITAQGLADSWQHGADLYAVYHDLLGFLPARHGAHWRRRVAFRVTHNTITSQVASMAVHGLFRAGAGAGVHVPLLVQPPAVDSLEPRYPCPAAQRLFADLTAPDRNATWKAHLDGAQALFARLDAVSGVPPDDAGFHASFDHYYDNLSARECHQLPLPCTSTGSGGSGSDGDGDGGGGGGGGEKCVMRDMADEVYRIGNWEYSHIYRSEEASLEASVASFGVWIAELAAHLRNAMGEGEGNDGVIYWHNIAHDGSVSRLLSVLQIEEMVWPGMGSEVVFELFKEKRGGRYFVRVLFGGKVLRSSSPALGVMDMVPVERVLGYFEGLVGKGANKVKGKCEGK</sequence>
<keyword evidence="2" id="KW-1133">Transmembrane helix</keyword>
<evidence type="ECO:0000313" key="4">
    <source>
        <dbReference type="Proteomes" id="UP001628179"/>
    </source>
</evidence>
<dbReference type="RefSeq" id="XP_070915118.1">
    <property type="nucleotide sequence ID" value="XM_071059017.1"/>
</dbReference>
<proteinExistence type="predicted"/>
<keyword evidence="4" id="KW-1185">Reference proteome</keyword>
<evidence type="ECO:0000256" key="2">
    <source>
        <dbReference type="SAM" id="Phobius"/>
    </source>
</evidence>
<dbReference type="EMBL" id="BAAFSV010000002">
    <property type="protein sequence ID" value="GAB1313386.1"/>
    <property type="molecule type" value="Genomic_DNA"/>
</dbReference>
<accession>A0ABQ0G6J5</accession>
<dbReference type="Proteomes" id="UP001628179">
    <property type="component" value="Unassembled WGS sequence"/>
</dbReference>